<dbReference type="GO" id="GO:0042302">
    <property type="term" value="F:structural constituent of cuticle"/>
    <property type="evidence" value="ECO:0007669"/>
    <property type="project" value="UniProtKB-UniRule"/>
</dbReference>
<protein>
    <submittedName>
        <fullName evidence="3">Uncharacterized protein</fullName>
    </submittedName>
</protein>
<dbReference type="EMBL" id="JADYXP020000015">
    <property type="protein sequence ID" value="KAL0109236.1"/>
    <property type="molecule type" value="Genomic_DNA"/>
</dbReference>
<reference evidence="3 4" key="1">
    <citation type="submission" date="2023-03" db="EMBL/GenBank/DDBJ databases">
        <title>High recombination rates correlate with genetic variation in Cardiocondyla obscurior ants.</title>
        <authorList>
            <person name="Errbii M."/>
        </authorList>
    </citation>
    <scope>NUCLEOTIDE SEQUENCE [LARGE SCALE GENOMIC DNA]</scope>
    <source>
        <strain evidence="3">Alpha-2009</strain>
        <tissue evidence="3">Whole body</tissue>
    </source>
</reference>
<dbReference type="Pfam" id="PF00379">
    <property type="entry name" value="Chitin_bind_4"/>
    <property type="match status" value="1"/>
</dbReference>
<accession>A0AAW2EZS5</accession>
<keyword evidence="1" id="KW-0193">Cuticle</keyword>
<name>A0AAW2EZS5_9HYME</name>
<comment type="caution">
    <text evidence="3">The sequence shown here is derived from an EMBL/GenBank/DDBJ whole genome shotgun (WGS) entry which is preliminary data.</text>
</comment>
<dbReference type="InterPro" id="IPR000618">
    <property type="entry name" value="Insect_cuticle"/>
</dbReference>
<dbReference type="AlphaFoldDB" id="A0AAW2EZS5"/>
<evidence type="ECO:0000313" key="3">
    <source>
        <dbReference type="EMBL" id="KAL0109236.1"/>
    </source>
</evidence>
<evidence type="ECO:0000256" key="2">
    <source>
        <dbReference type="SAM" id="SignalP"/>
    </source>
</evidence>
<dbReference type="Proteomes" id="UP001430953">
    <property type="component" value="Unassembled WGS sequence"/>
</dbReference>
<keyword evidence="4" id="KW-1185">Reference proteome</keyword>
<keyword evidence="2" id="KW-0732">Signal</keyword>
<organism evidence="3 4">
    <name type="scientific">Cardiocondyla obscurior</name>
    <dbReference type="NCBI Taxonomy" id="286306"/>
    <lineage>
        <taxon>Eukaryota</taxon>
        <taxon>Metazoa</taxon>
        <taxon>Ecdysozoa</taxon>
        <taxon>Arthropoda</taxon>
        <taxon>Hexapoda</taxon>
        <taxon>Insecta</taxon>
        <taxon>Pterygota</taxon>
        <taxon>Neoptera</taxon>
        <taxon>Endopterygota</taxon>
        <taxon>Hymenoptera</taxon>
        <taxon>Apocrita</taxon>
        <taxon>Aculeata</taxon>
        <taxon>Formicoidea</taxon>
        <taxon>Formicidae</taxon>
        <taxon>Myrmicinae</taxon>
        <taxon>Cardiocondyla</taxon>
    </lineage>
</organism>
<gene>
    <name evidence="3" type="ORF">PUN28_014372</name>
</gene>
<feature type="signal peptide" evidence="2">
    <location>
        <begin position="1"/>
        <end position="18"/>
    </location>
</feature>
<evidence type="ECO:0000313" key="4">
    <source>
        <dbReference type="Proteomes" id="UP001430953"/>
    </source>
</evidence>
<sequence length="140" mass="15937">MMCIKCFLFLKLFSFAITLPIHDGNTNGRVVPVYASDISTIFPAMISNRTKDPSADGSRIDFQIRNHRGPGTYIFGFDTGHGKNRQYKMEERRRDGSVKGQYGFYDAKGKLRVISYTAGPVNGYQERHHETITYKSDNET</sequence>
<dbReference type="PROSITE" id="PS51155">
    <property type="entry name" value="CHIT_BIND_RR_2"/>
    <property type="match status" value="1"/>
</dbReference>
<proteinExistence type="predicted"/>
<feature type="chain" id="PRO_5043407992" evidence="2">
    <location>
        <begin position="19"/>
        <end position="140"/>
    </location>
</feature>
<evidence type="ECO:0000256" key="1">
    <source>
        <dbReference type="PROSITE-ProRule" id="PRU00497"/>
    </source>
</evidence>